<comment type="caution">
    <text evidence="2">The sequence shown here is derived from an EMBL/GenBank/DDBJ whole genome shotgun (WGS) entry which is preliminary data.</text>
</comment>
<dbReference type="STRING" id="1274524.BSONL12_04504"/>
<protein>
    <submittedName>
        <fullName evidence="2">Uncharacterized protein</fullName>
    </submittedName>
</protein>
<dbReference type="Proteomes" id="UP000011907">
    <property type="component" value="Unassembled WGS sequence"/>
</dbReference>
<evidence type="ECO:0000256" key="1">
    <source>
        <dbReference type="SAM" id="Coils"/>
    </source>
</evidence>
<reference evidence="2 3" key="1">
    <citation type="journal article" date="2013" name="Genome Announc.">
        <title>Draft Whole-Genome Sequence of Bacillus sonorensis Strain L12, a Source of Nonribosomal Lipopeptides.</title>
        <authorList>
            <person name="Adimpong D.B."/>
            <person name="Sorensen K.I."/>
            <person name="Nielsen D.S."/>
            <person name="Thorsen L."/>
            <person name="Rasmussen T.B."/>
            <person name="Derkx P.M."/>
            <person name="Jespersen L."/>
        </authorList>
    </citation>
    <scope>NUCLEOTIDE SEQUENCE [LARGE SCALE GENOMIC DNA]</scope>
    <source>
        <strain evidence="2 3">L12</strain>
    </source>
</reference>
<gene>
    <name evidence="2" type="ORF">BSONL12_04504</name>
</gene>
<organism evidence="2 3">
    <name type="scientific">Bacillus sonorensis L12</name>
    <dbReference type="NCBI Taxonomy" id="1274524"/>
    <lineage>
        <taxon>Bacteria</taxon>
        <taxon>Bacillati</taxon>
        <taxon>Bacillota</taxon>
        <taxon>Bacilli</taxon>
        <taxon>Bacillales</taxon>
        <taxon>Bacillaceae</taxon>
        <taxon>Bacillus</taxon>
    </lineage>
</organism>
<proteinExistence type="predicted"/>
<evidence type="ECO:0000313" key="2">
    <source>
        <dbReference type="EMBL" id="EME76205.1"/>
    </source>
</evidence>
<evidence type="ECO:0000313" key="3">
    <source>
        <dbReference type="Proteomes" id="UP000011907"/>
    </source>
</evidence>
<dbReference type="eggNOG" id="ENOG50344MR">
    <property type="taxonomic scope" value="Bacteria"/>
</dbReference>
<sequence>MTKTNEKIHVLADESLGGIKREYVEVDRKAEGGEKIVIVDAILSFGKYHNGDIFDLATKRSASVRTACGKCIYDEEYNVLGPTNIVHIDGERYEMVDRKAEVDEKIVIIAPDDDLAVDGDIGKIATVTEVFSEEDIDASPMGWVKRSEYRVLVPAESSEEEPQPSDPIDVIANLATRVAELERENKRIKEDLGWNEMGPGRIAELRNADSDIRHDIAALEERVDNDYEESDAWAGSVNEKMSRLQDEIDTLHKDNRRHGEELEALKYAAKETDGKVAHLESDSDMRLFTAEEVIALLNEMRERQ</sequence>
<name>M5PF98_9BACI</name>
<dbReference type="EMBL" id="AOFM01000003">
    <property type="protein sequence ID" value="EME76205.1"/>
    <property type="molecule type" value="Genomic_DNA"/>
</dbReference>
<accession>M5PF98</accession>
<dbReference type="OrthoDB" id="2907224at2"/>
<dbReference type="PATRIC" id="fig|1274524.3.peg.985"/>
<feature type="coiled-coil region" evidence="1">
    <location>
        <begin position="171"/>
        <end position="261"/>
    </location>
</feature>
<dbReference type="AlphaFoldDB" id="M5PF98"/>
<dbReference type="RefSeq" id="WP_006636926.1">
    <property type="nucleotide sequence ID" value="NZ_AOFM01000003.1"/>
</dbReference>
<keyword evidence="1" id="KW-0175">Coiled coil</keyword>